<dbReference type="WBParaSite" id="ECPE_0001717101-mRNA-1">
    <property type="protein sequence ID" value="ECPE_0001717101-mRNA-1"/>
    <property type="gene ID" value="ECPE_0001717101"/>
</dbReference>
<protein>
    <submittedName>
        <fullName evidence="4">Single-stranded DNA-binding protein</fullName>
    </submittedName>
</protein>
<feature type="compositionally biased region" description="Polar residues" evidence="1">
    <location>
        <begin position="22"/>
        <end position="35"/>
    </location>
</feature>
<evidence type="ECO:0000313" key="2">
    <source>
        <dbReference type="EMBL" id="VDP94412.1"/>
    </source>
</evidence>
<sequence length="35" mass="4095">MKLKRNVVVPSAWHSTQRKRQQNPVRSQNPASFSM</sequence>
<dbReference type="AlphaFoldDB" id="A0A183BD42"/>
<feature type="region of interest" description="Disordered" evidence="1">
    <location>
        <begin position="1"/>
        <end position="35"/>
    </location>
</feature>
<keyword evidence="3" id="KW-1185">Reference proteome</keyword>
<dbReference type="Proteomes" id="UP000272942">
    <property type="component" value="Unassembled WGS sequence"/>
</dbReference>
<reference evidence="4" key="1">
    <citation type="submission" date="2016-06" db="UniProtKB">
        <authorList>
            <consortium name="WormBaseParasite"/>
        </authorList>
    </citation>
    <scope>IDENTIFICATION</scope>
</reference>
<gene>
    <name evidence="2" type="ORF">ECPE_LOCUS17127</name>
</gene>
<name>A0A183BD42_9TREM</name>
<evidence type="ECO:0000256" key="1">
    <source>
        <dbReference type="SAM" id="MobiDB-lite"/>
    </source>
</evidence>
<dbReference type="EMBL" id="UZAN01067616">
    <property type="protein sequence ID" value="VDP94412.1"/>
    <property type="molecule type" value="Genomic_DNA"/>
</dbReference>
<evidence type="ECO:0000313" key="3">
    <source>
        <dbReference type="Proteomes" id="UP000272942"/>
    </source>
</evidence>
<accession>A0A183BD42</accession>
<proteinExistence type="predicted"/>
<organism evidence="4">
    <name type="scientific">Echinostoma caproni</name>
    <dbReference type="NCBI Taxonomy" id="27848"/>
    <lineage>
        <taxon>Eukaryota</taxon>
        <taxon>Metazoa</taxon>
        <taxon>Spiralia</taxon>
        <taxon>Lophotrochozoa</taxon>
        <taxon>Platyhelminthes</taxon>
        <taxon>Trematoda</taxon>
        <taxon>Digenea</taxon>
        <taxon>Plagiorchiida</taxon>
        <taxon>Echinostomata</taxon>
        <taxon>Echinostomatoidea</taxon>
        <taxon>Echinostomatidae</taxon>
        <taxon>Echinostoma</taxon>
    </lineage>
</organism>
<reference evidence="2 3" key="2">
    <citation type="submission" date="2018-11" db="EMBL/GenBank/DDBJ databases">
        <authorList>
            <consortium name="Pathogen Informatics"/>
        </authorList>
    </citation>
    <scope>NUCLEOTIDE SEQUENCE [LARGE SCALE GENOMIC DNA]</scope>
    <source>
        <strain evidence="2 3">Egypt</strain>
    </source>
</reference>
<evidence type="ECO:0000313" key="4">
    <source>
        <dbReference type="WBParaSite" id="ECPE_0001717101-mRNA-1"/>
    </source>
</evidence>